<reference evidence="1 2" key="1">
    <citation type="submission" date="2017-07" db="EMBL/GenBank/DDBJ databases">
        <title>blaIMP-27 on transferable plasmids in Proteus mirabilis and Providencia rettgeri.</title>
        <authorList>
            <person name="Potter R."/>
        </authorList>
    </citation>
    <scope>NUCLEOTIDE SEQUENCE [LARGE SCALE GENOMIC DNA]</scope>
    <source>
        <strain evidence="1 2">PR1</strain>
    </source>
</reference>
<name>A0A264VWS2_PRORE</name>
<comment type="caution">
    <text evidence="1">The sequence shown here is derived from an EMBL/GenBank/DDBJ whole genome shotgun (WGS) entry which is preliminary data.</text>
</comment>
<proteinExistence type="predicted"/>
<protein>
    <submittedName>
        <fullName evidence="1">Uncharacterized protein</fullName>
    </submittedName>
</protein>
<dbReference type="RefSeq" id="WP_094961008.1">
    <property type="nucleotide sequence ID" value="NZ_NOWC01000004.1"/>
</dbReference>
<dbReference type="Proteomes" id="UP000216001">
    <property type="component" value="Unassembled WGS sequence"/>
</dbReference>
<dbReference type="AlphaFoldDB" id="A0A264VWS2"/>
<sequence>MSNVIAIEGYKSRARKLLPHMPKEDGFTFIPNRFLDDLLKEDFEVEEFNEILSIFKGRAVNG</sequence>
<accession>A0A264VWS2</accession>
<gene>
    <name evidence="1" type="ORF">CHI95_05540</name>
</gene>
<evidence type="ECO:0000313" key="2">
    <source>
        <dbReference type="Proteomes" id="UP000216001"/>
    </source>
</evidence>
<evidence type="ECO:0000313" key="1">
    <source>
        <dbReference type="EMBL" id="OZS75742.1"/>
    </source>
</evidence>
<dbReference type="EMBL" id="NOWC01000004">
    <property type="protein sequence ID" value="OZS75742.1"/>
    <property type="molecule type" value="Genomic_DNA"/>
</dbReference>
<organism evidence="1 2">
    <name type="scientific">Providencia rettgeri</name>
    <dbReference type="NCBI Taxonomy" id="587"/>
    <lineage>
        <taxon>Bacteria</taxon>
        <taxon>Pseudomonadati</taxon>
        <taxon>Pseudomonadota</taxon>
        <taxon>Gammaproteobacteria</taxon>
        <taxon>Enterobacterales</taxon>
        <taxon>Morganellaceae</taxon>
        <taxon>Providencia</taxon>
    </lineage>
</organism>